<reference evidence="2" key="1">
    <citation type="journal article" date="2015" name="Genome Announc.">
        <title>Draft whole-genome sequence of the biocontrol agent Trichoderma harzianum T6776.</title>
        <authorList>
            <person name="Baroncelli R."/>
            <person name="Piaggeschi G."/>
            <person name="Fiorini L."/>
            <person name="Bertolini E."/>
            <person name="Zapparata A."/>
            <person name="Pe M.E."/>
            <person name="Sarrocco S."/>
            <person name="Vannacci G."/>
        </authorList>
    </citation>
    <scope>NUCLEOTIDE SEQUENCE [LARGE SCALE GENOMIC DNA]</scope>
    <source>
        <strain evidence="2">T6776</strain>
    </source>
</reference>
<dbReference type="EMBL" id="JOKZ01001004">
    <property type="protein sequence ID" value="KKO96445.1"/>
    <property type="molecule type" value="Genomic_DNA"/>
</dbReference>
<evidence type="ECO:0000313" key="1">
    <source>
        <dbReference type="EMBL" id="KKO96445.1"/>
    </source>
</evidence>
<name>A0A0F9WTD1_TRIHA</name>
<gene>
    <name evidence="1" type="ORF">THAR02_11454</name>
</gene>
<protein>
    <submittedName>
        <fullName evidence="1">Uncharacterized protein</fullName>
    </submittedName>
</protein>
<dbReference type="AlphaFoldDB" id="A0A0F9WTD1"/>
<proteinExistence type="predicted"/>
<organism evidence="1 2">
    <name type="scientific">Trichoderma harzianum</name>
    <name type="common">Hypocrea lixii</name>
    <dbReference type="NCBI Taxonomy" id="5544"/>
    <lineage>
        <taxon>Eukaryota</taxon>
        <taxon>Fungi</taxon>
        <taxon>Dikarya</taxon>
        <taxon>Ascomycota</taxon>
        <taxon>Pezizomycotina</taxon>
        <taxon>Sordariomycetes</taxon>
        <taxon>Hypocreomycetidae</taxon>
        <taxon>Hypocreales</taxon>
        <taxon>Hypocreaceae</taxon>
        <taxon>Trichoderma</taxon>
    </lineage>
</organism>
<accession>A0A0F9WTD1</accession>
<dbReference type="Proteomes" id="UP000034112">
    <property type="component" value="Unassembled WGS sequence"/>
</dbReference>
<sequence>MAVYIPDPAKRRDRQPHGSVVAQLIPTWKREAHVAACNPLWNRCL</sequence>
<evidence type="ECO:0000313" key="2">
    <source>
        <dbReference type="Proteomes" id="UP000034112"/>
    </source>
</evidence>
<comment type="caution">
    <text evidence="1">The sequence shown here is derived from an EMBL/GenBank/DDBJ whole genome shotgun (WGS) entry which is preliminary data.</text>
</comment>
<dbReference type="OrthoDB" id="10338675at2759"/>